<proteinExistence type="predicted"/>
<organism evidence="2 3">
    <name type="scientific">Thermanaeromonas toyohensis ToBE</name>
    <dbReference type="NCBI Taxonomy" id="698762"/>
    <lineage>
        <taxon>Bacteria</taxon>
        <taxon>Bacillati</taxon>
        <taxon>Bacillota</taxon>
        <taxon>Clostridia</taxon>
        <taxon>Neomoorellales</taxon>
        <taxon>Neomoorellaceae</taxon>
        <taxon>Thermanaeromonas</taxon>
    </lineage>
</organism>
<dbReference type="OrthoDB" id="9815278at2"/>
<evidence type="ECO:0008006" key="4">
    <source>
        <dbReference type="Google" id="ProtNLM"/>
    </source>
</evidence>
<dbReference type="Proteomes" id="UP000192569">
    <property type="component" value="Chromosome I"/>
</dbReference>
<keyword evidence="1" id="KW-0175">Coiled coil</keyword>
<dbReference type="Pfam" id="PF17253">
    <property type="entry name" value="DUF5320"/>
    <property type="match status" value="1"/>
</dbReference>
<evidence type="ECO:0000313" key="2">
    <source>
        <dbReference type="EMBL" id="SMB99658.1"/>
    </source>
</evidence>
<name>A0A1W1W225_9FIRM</name>
<sequence>MFWGGFPWCLGGFGRGWRYMYYATGLPGWMRAWWGPIPLTGGVPAFQEMEPQVEWLKQQARLLENQLKAIKAQIDALEKEGEDGEEKKN</sequence>
<gene>
    <name evidence="2" type="ORF">SAMN00808754_3017</name>
</gene>
<protein>
    <recommendedName>
        <fullName evidence="4">DUF5320 domain-containing protein</fullName>
    </recommendedName>
</protein>
<dbReference type="AlphaFoldDB" id="A0A1W1W225"/>
<evidence type="ECO:0000256" key="1">
    <source>
        <dbReference type="SAM" id="Coils"/>
    </source>
</evidence>
<dbReference type="InterPro" id="IPR035205">
    <property type="entry name" value="DUF5320"/>
</dbReference>
<accession>A0A1W1W225</accession>
<feature type="coiled-coil region" evidence="1">
    <location>
        <begin position="53"/>
        <end position="87"/>
    </location>
</feature>
<dbReference type="STRING" id="698762.SAMN00808754_3017"/>
<dbReference type="RefSeq" id="WP_084666679.1">
    <property type="nucleotide sequence ID" value="NZ_LT838272.1"/>
</dbReference>
<dbReference type="EMBL" id="LT838272">
    <property type="protein sequence ID" value="SMB99658.1"/>
    <property type="molecule type" value="Genomic_DNA"/>
</dbReference>
<evidence type="ECO:0000313" key="3">
    <source>
        <dbReference type="Proteomes" id="UP000192569"/>
    </source>
</evidence>
<reference evidence="2 3" key="1">
    <citation type="submission" date="2017-04" db="EMBL/GenBank/DDBJ databases">
        <authorList>
            <person name="Afonso C.L."/>
            <person name="Miller P.J."/>
            <person name="Scott M.A."/>
            <person name="Spackman E."/>
            <person name="Goraichik I."/>
            <person name="Dimitrov K.M."/>
            <person name="Suarez D.L."/>
            <person name="Swayne D.E."/>
        </authorList>
    </citation>
    <scope>NUCLEOTIDE SEQUENCE [LARGE SCALE GENOMIC DNA]</scope>
    <source>
        <strain evidence="2 3">ToBE</strain>
    </source>
</reference>
<keyword evidence="3" id="KW-1185">Reference proteome</keyword>